<dbReference type="GO" id="GO:0045892">
    <property type="term" value="P:negative regulation of DNA-templated transcription"/>
    <property type="evidence" value="ECO:0007669"/>
    <property type="project" value="TreeGrafter"/>
</dbReference>
<dbReference type="InterPro" id="IPR014757">
    <property type="entry name" value="Tscrpt_reg_IclR_C"/>
</dbReference>
<evidence type="ECO:0000313" key="6">
    <source>
        <dbReference type="EMBL" id="PQD94561.1"/>
    </source>
</evidence>
<dbReference type="RefSeq" id="WP_104850199.1">
    <property type="nucleotide sequence ID" value="NZ_PKOZ01000009.1"/>
</dbReference>
<dbReference type="SUPFAM" id="SSF46785">
    <property type="entry name" value="Winged helix' DNA-binding domain"/>
    <property type="match status" value="1"/>
</dbReference>
<dbReference type="OrthoDB" id="9791752at2"/>
<dbReference type="GO" id="GO:0003677">
    <property type="term" value="F:DNA binding"/>
    <property type="evidence" value="ECO:0007669"/>
    <property type="project" value="UniProtKB-KW"/>
</dbReference>
<gene>
    <name evidence="6" type="ORF">CYL18_14230</name>
</gene>
<dbReference type="Gene3D" id="3.30.450.40">
    <property type="match status" value="1"/>
</dbReference>
<dbReference type="InterPro" id="IPR036388">
    <property type="entry name" value="WH-like_DNA-bd_sf"/>
</dbReference>
<evidence type="ECO:0000256" key="3">
    <source>
        <dbReference type="ARBA" id="ARBA00023163"/>
    </source>
</evidence>
<sequence>MNQTKEKQKYTVPALENAFSILRLLSRNRFKESTITEISNALNLNPATCYRLLRVMEEMAIVRYMDEKKRYTLGPYLVVLGERAKEHLDYLLVIQPYLERLTKETQMTSILVNKINEQKLAIVSKAEASDFGVTVSVGRHFSITDGSFGLCLLAYLDEEKRAAILEQNTGLRPYSPHEIARIKKECEALRKRGFHITYGEYIKGVCGIAAPIFTEGGKVDLSIELIGFTSRHDEEDLQEKGRLIKEAANEISRKLSGNE</sequence>
<keyword evidence="3" id="KW-0804">Transcription</keyword>
<evidence type="ECO:0000313" key="7">
    <source>
        <dbReference type="Proteomes" id="UP000239663"/>
    </source>
</evidence>
<dbReference type="PROSITE" id="PS51077">
    <property type="entry name" value="HTH_ICLR"/>
    <property type="match status" value="1"/>
</dbReference>
<dbReference type="InterPro" id="IPR050707">
    <property type="entry name" value="HTH_MetabolicPath_Reg"/>
</dbReference>
<dbReference type="PANTHER" id="PTHR30136:SF24">
    <property type="entry name" value="HTH-TYPE TRANSCRIPTIONAL REPRESSOR ALLR"/>
    <property type="match status" value="1"/>
</dbReference>
<keyword evidence="1" id="KW-0805">Transcription regulation</keyword>
<dbReference type="InterPro" id="IPR011991">
    <property type="entry name" value="ArsR-like_HTH"/>
</dbReference>
<protein>
    <recommendedName>
        <fullName evidence="8">IclR family transcriptional regulator</fullName>
    </recommendedName>
</protein>
<feature type="domain" description="HTH iclR-type" evidence="4">
    <location>
        <begin position="12"/>
        <end position="75"/>
    </location>
</feature>
<reference evidence="6 7" key="1">
    <citation type="submission" date="2017-12" db="EMBL/GenBank/DDBJ databases">
        <title>Taxonomic description and draft genome of Pradoshia cofamensis Gen. nov., sp. nov., a thermotolerant bacillale isolated from anterior gut of earthworm Eisenia fetida.</title>
        <authorList>
            <person name="Saha T."/>
            <person name="Chakraborty R."/>
        </authorList>
    </citation>
    <scope>NUCLEOTIDE SEQUENCE [LARGE SCALE GENOMIC DNA]</scope>
    <source>
        <strain evidence="6 7">EAG3</strain>
    </source>
</reference>
<dbReference type="InterPro" id="IPR029016">
    <property type="entry name" value="GAF-like_dom_sf"/>
</dbReference>
<keyword evidence="2" id="KW-0238">DNA-binding</keyword>
<comment type="caution">
    <text evidence="6">The sequence shown here is derived from an EMBL/GenBank/DDBJ whole genome shotgun (WGS) entry which is preliminary data.</text>
</comment>
<proteinExistence type="predicted"/>
<evidence type="ECO:0000256" key="2">
    <source>
        <dbReference type="ARBA" id="ARBA00023125"/>
    </source>
</evidence>
<dbReference type="GO" id="GO:0003700">
    <property type="term" value="F:DNA-binding transcription factor activity"/>
    <property type="evidence" value="ECO:0007669"/>
    <property type="project" value="TreeGrafter"/>
</dbReference>
<dbReference type="SUPFAM" id="SSF55781">
    <property type="entry name" value="GAF domain-like"/>
    <property type="match status" value="1"/>
</dbReference>
<dbReference type="InterPro" id="IPR036390">
    <property type="entry name" value="WH_DNA-bd_sf"/>
</dbReference>
<dbReference type="Pfam" id="PF09339">
    <property type="entry name" value="HTH_IclR"/>
    <property type="match status" value="1"/>
</dbReference>
<dbReference type="EMBL" id="PKOZ01000009">
    <property type="protein sequence ID" value="PQD94561.1"/>
    <property type="molecule type" value="Genomic_DNA"/>
</dbReference>
<evidence type="ECO:0000259" key="5">
    <source>
        <dbReference type="PROSITE" id="PS51078"/>
    </source>
</evidence>
<name>A0A2S7MXN6_9BACI</name>
<dbReference type="Gene3D" id="1.10.10.10">
    <property type="entry name" value="Winged helix-like DNA-binding domain superfamily/Winged helix DNA-binding domain"/>
    <property type="match status" value="1"/>
</dbReference>
<evidence type="ECO:0008006" key="8">
    <source>
        <dbReference type="Google" id="ProtNLM"/>
    </source>
</evidence>
<dbReference type="PANTHER" id="PTHR30136">
    <property type="entry name" value="HELIX-TURN-HELIX TRANSCRIPTIONAL REGULATOR, ICLR FAMILY"/>
    <property type="match status" value="1"/>
</dbReference>
<dbReference type="InterPro" id="IPR005471">
    <property type="entry name" value="Tscrpt_reg_IclR_N"/>
</dbReference>
<keyword evidence="7" id="KW-1185">Reference proteome</keyword>
<dbReference type="SMART" id="SM00346">
    <property type="entry name" value="HTH_ICLR"/>
    <property type="match status" value="1"/>
</dbReference>
<dbReference type="PROSITE" id="PS51078">
    <property type="entry name" value="ICLR_ED"/>
    <property type="match status" value="1"/>
</dbReference>
<dbReference type="AlphaFoldDB" id="A0A2S7MXN6"/>
<evidence type="ECO:0000259" key="4">
    <source>
        <dbReference type="PROSITE" id="PS51077"/>
    </source>
</evidence>
<accession>A0A2S7MXN6</accession>
<dbReference type="Proteomes" id="UP000239663">
    <property type="component" value="Unassembled WGS sequence"/>
</dbReference>
<dbReference type="Pfam" id="PF01614">
    <property type="entry name" value="IclR_C"/>
    <property type="match status" value="1"/>
</dbReference>
<evidence type="ECO:0000256" key="1">
    <source>
        <dbReference type="ARBA" id="ARBA00023015"/>
    </source>
</evidence>
<dbReference type="CDD" id="cd00090">
    <property type="entry name" value="HTH_ARSR"/>
    <property type="match status" value="1"/>
</dbReference>
<organism evidence="6 7">
    <name type="scientific">Pradoshia eiseniae</name>
    <dbReference type="NCBI Taxonomy" id="2064768"/>
    <lineage>
        <taxon>Bacteria</taxon>
        <taxon>Bacillati</taxon>
        <taxon>Bacillota</taxon>
        <taxon>Bacilli</taxon>
        <taxon>Bacillales</taxon>
        <taxon>Bacillaceae</taxon>
        <taxon>Pradoshia</taxon>
    </lineage>
</organism>
<feature type="domain" description="IclR-ED" evidence="5">
    <location>
        <begin position="76"/>
        <end position="257"/>
    </location>
</feature>